<organism evidence="1 2">
    <name type="scientific">Nonomuraea angiospora</name>
    <dbReference type="NCBI Taxonomy" id="46172"/>
    <lineage>
        <taxon>Bacteria</taxon>
        <taxon>Bacillati</taxon>
        <taxon>Actinomycetota</taxon>
        <taxon>Actinomycetes</taxon>
        <taxon>Streptosporangiales</taxon>
        <taxon>Streptosporangiaceae</taxon>
        <taxon>Nonomuraea</taxon>
    </lineage>
</organism>
<protein>
    <submittedName>
        <fullName evidence="1">Uncharacterized protein</fullName>
    </submittedName>
</protein>
<dbReference type="Proteomes" id="UP000633509">
    <property type="component" value="Unassembled WGS sequence"/>
</dbReference>
<gene>
    <name evidence="1" type="ORF">H4W80_004496</name>
</gene>
<keyword evidence="2" id="KW-1185">Reference proteome</keyword>
<accession>A0ABR9M020</accession>
<comment type="caution">
    <text evidence="1">The sequence shown here is derived from an EMBL/GenBank/DDBJ whole genome shotgun (WGS) entry which is preliminary data.</text>
</comment>
<evidence type="ECO:0000313" key="1">
    <source>
        <dbReference type="EMBL" id="MBE1586238.1"/>
    </source>
</evidence>
<name>A0ABR9M020_9ACTN</name>
<dbReference type="EMBL" id="JADBEK010000001">
    <property type="protein sequence ID" value="MBE1586238.1"/>
    <property type="molecule type" value="Genomic_DNA"/>
</dbReference>
<proteinExistence type="predicted"/>
<evidence type="ECO:0000313" key="2">
    <source>
        <dbReference type="Proteomes" id="UP000633509"/>
    </source>
</evidence>
<sequence length="36" mass="3942">MTPAGDSGRLNKKQVTSTVRQALNVDLYAVHNDGRE</sequence>
<reference evidence="1 2" key="1">
    <citation type="submission" date="2020-10" db="EMBL/GenBank/DDBJ databases">
        <title>Sequencing the genomes of 1000 actinobacteria strains.</title>
        <authorList>
            <person name="Klenk H.-P."/>
        </authorList>
    </citation>
    <scope>NUCLEOTIDE SEQUENCE [LARGE SCALE GENOMIC DNA]</scope>
    <source>
        <strain evidence="1 2">DSM 43173</strain>
    </source>
</reference>